<evidence type="ECO:0000313" key="2">
    <source>
        <dbReference type="Proteomes" id="UP000283269"/>
    </source>
</evidence>
<reference evidence="1 2" key="1">
    <citation type="journal article" date="2018" name="Evol. Lett.">
        <title>Horizontal gene cluster transfer increased hallucinogenic mushroom diversity.</title>
        <authorList>
            <person name="Reynolds H.T."/>
            <person name="Vijayakumar V."/>
            <person name="Gluck-Thaler E."/>
            <person name="Korotkin H.B."/>
            <person name="Matheny P.B."/>
            <person name="Slot J.C."/>
        </authorList>
    </citation>
    <scope>NUCLEOTIDE SEQUENCE [LARGE SCALE GENOMIC DNA]</scope>
    <source>
        <strain evidence="1 2">2631</strain>
    </source>
</reference>
<evidence type="ECO:0000313" key="1">
    <source>
        <dbReference type="EMBL" id="PPQ88037.1"/>
    </source>
</evidence>
<protein>
    <submittedName>
        <fullName evidence="1">Uncharacterized protein</fullName>
    </submittedName>
</protein>
<comment type="caution">
    <text evidence="1">The sequence shown here is derived from an EMBL/GenBank/DDBJ whole genome shotgun (WGS) entry which is preliminary data.</text>
</comment>
<keyword evidence="2" id="KW-1185">Reference proteome</keyword>
<name>A0A409XBJ8_PSICY</name>
<dbReference type="AlphaFoldDB" id="A0A409XBJ8"/>
<dbReference type="InParanoid" id="A0A409XBJ8"/>
<sequence>MNVTDQTPWPGFGCAKFDLAGQKLLTGLVTMCGLNPHTTTIDEMDAVDPICECVAGNDQSSGRLVMRWSTVRHQFQNKIHDGRLWGGGYKTRCSTMELVVFEDEEAEIP</sequence>
<organism evidence="1 2">
    <name type="scientific">Psilocybe cyanescens</name>
    <dbReference type="NCBI Taxonomy" id="93625"/>
    <lineage>
        <taxon>Eukaryota</taxon>
        <taxon>Fungi</taxon>
        <taxon>Dikarya</taxon>
        <taxon>Basidiomycota</taxon>
        <taxon>Agaricomycotina</taxon>
        <taxon>Agaricomycetes</taxon>
        <taxon>Agaricomycetidae</taxon>
        <taxon>Agaricales</taxon>
        <taxon>Agaricineae</taxon>
        <taxon>Strophariaceae</taxon>
        <taxon>Psilocybe</taxon>
    </lineage>
</organism>
<dbReference type="Proteomes" id="UP000283269">
    <property type="component" value="Unassembled WGS sequence"/>
</dbReference>
<dbReference type="EMBL" id="NHYD01002172">
    <property type="protein sequence ID" value="PPQ88037.1"/>
    <property type="molecule type" value="Genomic_DNA"/>
</dbReference>
<gene>
    <name evidence="1" type="ORF">CVT25_000846</name>
</gene>
<proteinExistence type="predicted"/>
<dbReference type="OrthoDB" id="2322499at2759"/>
<accession>A0A409XBJ8</accession>